<evidence type="ECO:0000256" key="3">
    <source>
        <dbReference type="SAM" id="SignalP"/>
    </source>
</evidence>
<dbReference type="PANTHER" id="PTHR35936:SF25">
    <property type="entry name" value="ABC TRANSPORTER SUBSTRATE-BINDING PROTEIN"/>
    <property type="match status" value="1"/>
</dbReference>
<feature type="chain" id="PRO_5020555130" evidence="3">
    <location>
        <begin position="22"/>
        <end position="250"/>
    </location>
</feature>
<protein>
    <submittedName>
        <fullName evidence="5">Amino acid ABC transporter substrate-binding protein</fullName>
    </submittedName>
</protein>
<dbReference type="Proteomes" id="UP000291338">
    <property type="component" value="Unassembled WGS sequence"/>
</dbReference>
<dbReference type="AlphaFoldDB" id="A0A4Q7IJM4"/>
<organism evidence="5 6">
    <name type="scientific">Pseudoalteromonas phenolica</name>
    <dbReference type="NCBI Taxonomy" id="161398"/>
    <lineage>
        <taxon>Bacteria</taxon>
        <taxon>Pseudomonadati</taxon>
        <taxon>Pseudomonadota</taxon>
        <taxon>Gammaproteobacteria</taxon>
        <taxon>Alteromonadales</taxon>
        <taxon>Pseudoalteromonadaceae</taxon>
        <taxon>Pseudoalteromonas</taxon>
    </lineage>
</organism>
<evidence type="ECO:0000313" key="6">
    <source>
        <dbReference type="Proteomes" id="UP000291338"/>
    </source>
</evidence>
<dbReference type="EMBL" id="PPSX01000098">
    <property type="protein sequence ID" value="RZQ51416.1"/>
    <property type="molecule type" value="Genomic_DNA"/>
</dbReference>
<accession>A0A4Q7IJM4</accession>
<proteinExistence type="inferred from homology"/>
<evidence type="ECO:0000256" key="1">
    <source>
        <dbReference type="ARBA" id="ARBA00010333"/>
    </source>
</evidence>
<name>A0A4Q7IJM4_9GAMM</name>
<sequence length="250" mass="28511">MRRITFLLSFACLIFSQTILAQNCKKIGVVASRHPLTVFDSTGAAGLDVEIVKAIFDQAGLCYKFVRLPSSARTFEEMGKGIIDVSTMTSFTVERQKYGVFSESYRDEKMRLISLFKPRLIQNLKAILRKDHTIGLSIGSYYGKELKKLLEHKKFKEQFVSLASANSRISMLVKNRVDFIIDDIISVHYYKTTLGHDNIKIWPYIVHDNPVHLLLTHKSFTPYEVKIINGAINESQPKIDAIIMSYLVNN</sequence>
<feature type="domain" description="Solute-binding protein family 3/N-terminal" evidence="4">
    <location>
        <begin position="26"/>
        <end position="250"/>
    </location>
</feature>
<gene>
    <name evidence="5" type="ORF">C1E23_19465</name>
</gene>
<dbReference type="PANTHER" id="PTHR35936">
    <property type="entry name" value="MEMBRANE-BOUND LYTIC MUREIN TRANSGLYCOSYLASE F"/>
    <property type="match status" value="1"/>
</dbReference>
<dbReference type="SMART" id="SM00062">
    <property type="entry name" value="PBPb"/>
    <property type="match status" value="1"/>
</dbReference>
<feature type="signal peptide" evidence="3">
    <location>
        <begin position="1"/>
        <end position="21"/>
    </location>
</feature>
<comment type="similarity">
    <text evidence="1">Belongs to the bacterial solute-binding protein 3 family.</text>
</comment>
<dbReference type="RefSeq" id="WP_130257144.1">
    <property type="nucleotide sequence ID" value="NZ_PPSX01000098.1"/>
</dbReference>
<keyword evidence="2 3" id="KW-0732">Signal</keyword>
<comment type="caution">
    <text evidence="5">The sequence shown here is derived from an EMBL/GenBank/DDBJ whole genome shotgun (WGS) entry which is preliminary data.</text>
</comment>
<evidence type="ECO:0000256" key="2">
    <source>
        <dbReference type="ARBA" id="ARBA00022729"/>
    </source>
</evidence>
<evidence type="ECO:0000313" key="5">
    <source>
        <dbReference type="EMBL" id="RZQ51416.1"/>
    </source>
</evidence>
<evidence type="ECO:0000259" key="4">
    <source>
        <dbReference type="SMART" id="SM00062"/>
    </source>
</evidence>
<reference evidence="5 6" key="1">
    <citation type="submission" date="2018-01" db="EMBL/GenBank/DDBJ databases">
        <title>Co-occurrence of chitin degradation, pigmentation and bioactivity in marine Pseudoalteromonas.</title>
        <authorList>
            <person name="Paulsen S."/>
            <person name="Gram L."/>
            <person name="Machado H."/>
        </authorList>
    </citation>
    <scope>NUCLEOTIDE SEQUENCE [LARGE SCALE GENOMIC DNA]</scope>
    <source>
        <strain evidence="5 6">S3898</strain>
    </source>
</reference>
<dbReference type="SUPFAM" id="SSF53850">
    <property type="entry name" value="Periplasmic binding protein-like II"/>
    <property type="match status" value="1"/>
</dbReference>
<dbReference type="InterPro" id="IPR001638">
    <property type="entry name" value="Solute-binding_3/MltF_N"/>
</dbReference>
<dbReference type="Gene3D" id="3.40.190.10">
    <property type="entry name" value="Periplasmic binding protein-like II"/>
    <property type="match status" value="2"/>
</dbReference>
<dbReference type="Pfam" id="PF00497">
    <property type="entry name" value="SBP_bac_3"/>
    <property type="match status" value="1"/>
</dbReference>